<dbReference type="AlphaFoldDB" id="A0A7C0XBM2"/>
<feature type="transmembrane region" description="Helical" evidence="1">
    <location>
        <begin position="61"/>
        <end position="85"/>
    </location>
</feature>
<organism evidence="2">
    <name type="scientific">candidate division WOR-3 bacterium</name>
    <dbReference type="NCBI Taxonomy" id="2052148"/>
    <lineage>
        <taxon>Bacteria</taxon>
        <taxon>Bacteria division WOR-3</taxon>
    </lineage>
</organism>
<protein>
    <submittedName>
        <fullName evidence="2">DUF4321 domain-containing protein</fullName>
    </submittedName>
</protein>
<reference evidence="2" key="1">
    <citation type="journal article" date="2020" name="mSystems">
        <title>Genome- and Community-Level Interaction Insights into Carbon Utilization and Element Cycling Functions of Hydrothermarchaeota in Hydrothermal Sediment.</title>
        <authorList>
            <person name="Zhou Z."/>
            <person name="Liu Y."/>
            <person name="Xu W."/>
            <person name="Pan J."/>
            <person name="Luo Z.H."/>
            <person name="Li M."/>
        </authorList>
    </citation>
    <scope>NUCLEOTIDE SEQUENCE [LARGE SCALE GENOMIC DNA]</scope>
    <source>
        <strain evidence="2">HyVt-237</strain>
    </source>
</reference>
<name>A0A7C0XBM2_UNCW3</name>
<gene>
    <name evidence="2" type="ORF">ENG67_05540</name>
</gene>
<proteinExistence type="predicted"/>
<dbReference type="Proteomes" id="UP000885931">
    <property type="component" value="Unassembled WGS sequence"/>
</dbReference>
<evidence type="ECO:0000256" key="1">
    <source>
        <dbReference type="SAM" id="Phobius"/>
    </source>
</evidence>
<sequence>MLMRRTAANLFLSLVIGAVVGNVIGDVLRILMPSGPIKRLFLDYARLGFSPFTLDLSFVKFTFGFFFQINLMGVIFIFLMIYIFYRL</sequence>
<evidence type="ECO:0000313" key="2">
    <source>
        <dbReference type="EMBL" id="HDM90647.1"/>
    </source>
</evidence>
<dbReference type="EMBL" id="DRBW01000204">
    <property type="protein sequence ID" value="HDM90647.1"/>
    <property type="molecule type" value="Genomic_DNA"/>
</dbReference>
<dbReference type="InterPro" id="IPR025470">
    <property type="entry name" value="DUF4321"/>
</dbReference>
<comment type="caution">
    <text evidence="2">The sequence shown here is derived from an EMBL/GenBank/DDBJ whole genome shotgun (WGS) entry which is preliminary data.</text>
</comment>
<keyword evidence="1" id="KW-0812">Transmembrane</keyword>
<keyword evidence="1" id="KW-0472">Membrane</keyword>
<keyword evidence="1" id="KW-1133">Transmembrane helix</keyword>
<accession>A0A7C0XBM2</accession>
<dbReference type="Pfam" id="PF14209">
    <property type="entry name" value="DUF4321"/>
    <property type="match status" value="1"/>
</dbReference>